<dbReference type="NCBIfam" id="TIGR03696">
    <property type="entry name" value="Rhs_assc_core"/>
    <property type="match status" value="1"/>
</dbReference>
<dbReference type="InterPro" id="IPR006530">
    <property type="entry name" value="YD"/>
</dbReference>
<dbReference type="NCBIfam" id="TIGR01643">
    <property type="entry name" value="YD_repeat_2x"/>
    <property type="match status" value="11"/>
</dbReference>
<feature type="compositionally biased region" description="Polar residues" evidence="1">
    <location>
        <begin position="997"/>
        <end position="1007"/>
    </location>
</feature>
<sequence>MATSSADPEDLGTYVTDATAARTTLSTAAAGVRAYYDEVVARFGARYSLEHPDLWAKLSTHLADAEQRDLFVGTVKDAFVAADRGSAGTAAGTVTVEDSRIAAGLAAAGAGSLPTTSLTVDAPHLLAHTPDSGFAADPVCTANGNLVEQELDLPLPGRAAPASWRRTYNSRAHDRPGAHGRGWSSWADAVLDVGETQIEWHDPEGVRAVVARPGADRPAELPLPGSVLYADGAGFRLTRGPGETWWYDAAGRPVRVRVDRSELLLTWSDSRLRRLSYPRSGRFLELDWDETRGLITMVRASDGRQVRYGYDEHANLVAVDGGPQGSRRYHYADETSTSTSTGSGRGPLGEIVDADGVVLARTTFDEAGRVLTQLSPEGRLVEFAYREGHRTLVTDAAGGAINEYRHDSAGRLVTVIDDADRPFRRVFDDAGRLRGIEERSGARWTMDYDDAGNLIHRAGPCGISERWSWDALARLTSHTDPRGYRTRWIYAGTAHTPVEIVDAAGALTRITVNDDDLPTCVVDPDGVTTRFRWDDDAQLIDRRITGGGRTSLRYDTAGRLAAITGPAGQTRGWECDDAGLVVREHGPDGAGSAHHYTPAGRPDGYVDPAGGRWASTYGPHGRVEQVTDPLGSTLGFAYDLFGNTTRIVAPDGQTFHFDHDGLGRLIASHDPAGATFRRDYDADGRPTVETDADGNAWQVDHDEAGRPTRRTSPDGRSWQRTYDPAGAILTETDPAGATTGYEHDPRGRVVAITDPLGNRRTLEWTPGGRLAATTTSLGRRETYGYDRAGRWVRTTSPSGARTLYRRDDAGRLTALVTPAGRETTWEYDAHGRVIAITRPGQRRTTIEHNPLGLPITVTDGTGAARRYTYDARGALTSATDPLGATTRYEHNTRGQLTAWTDPLGGRHHLHYDQVGRQTGMTDPLGRTTTLTRDHNGRGQTVRHADGTGTRCWWDSAGRLTGRGLPDEATPRLRYLHDAAGRLTSVQATGEGGPTGSRDVTGSQSTIGSKDAAASRVATSPDVQVSLEYDHAGRLTSRTTAAGRLEWAYDSDGWCVSVGRAGTTPVRYEHDDNGRLRAVAHPALGRRVIERDLDGRTATRPDRTVERDGAGRITRVVDPGGELRFGYDLAGQLVTAQGPWGRWAFTWDPGGRLIAEDRGDPEGVIRSTYDATGRLLERRVGDAPSTTYGYDATGRRRTEDGPTGTVHYDWDALGRLRGRRREPADPRAAARSDRLVVDALGDPLEVNGQRVLWDPVAWPGQAHAVGDRTYVRAGSAIGVVGMTDGGATGSGSGAARSAGGHWLDLDWQGSPAKHDPWGLPITAGPGAGLASGIGPVVGDSRHGLADAPADAPGLDGVLGYHGELVLGDLVWQRARVLDPQTRSFLSPDPLANIPGMPGQANPYHHAWNDPVGMVDPTGLRPLTDAEYNGYRNQAGRGMFEKAWDNIRADPWGSLGAAAVIGAGVGLMFVPGGQAAGVGILIGAGSSAALGLVTGNFDPRTIAVTGIAGGIGGGAVGGLAKSGFSAVTSNAVGGAAQDIAIQGASHPGHFNFGELAFSTATGGLAGRFGTTGRFGAGSYAARSESLIASTSTSMTPQLRIYRGSNLILDELSVDQTGYIMSDAARTSWAETDDIGAALVASEKAHSEGIATWGGEASY</sequence>
<dbReference type="Proteomes" id="UP001201873">
    <property type="component" value="Unassembled WGS sequence"/>
</dbReference>
<dbReference type="Pfam" id="PF20148">
    <property type="entry name" value="DUF6531"/>
    <property type="match status" value="1"/>
</dbReference>
<gene>
    <name evidence="3" type="ORF">MXD59_24110</name>
</gene>
<dbReference type="InterPro" id="IPR031325">
    <property type="entry name" value="RHS_repeat"/>
</dbReference>
<protein>
    <submittedName>
        <fullName evidence="3">DUF6531 domain-containing protein</fullName>
    </submittedName>
</protein>
<dbReference type="InterPro" id="IPR045351">
    <property type="entry name" value="DUF6531"/>
</dbReference>
<accession>A0ABT0K4S8</accession>
<dbReference type="EMBL" id="JALKFT010000046">
    <property type="protein sequence ID" value="MCK9878809.1"/>
    <property type="molecule type" value="Genomic_DNA"/>
</dbReference>
<evidence type="ECO:0000256" key="1">
    <source>
        <dbReference type="SAM" id="MobiDB-lite"/>
    </source>
</evidence>
<proteinExistence type="predicted"/>
<dbReference type="PANTHER" id="PTHR32305">
    <property type="match status" value="1"/>
</dbReference>
<dbReference type="PANTHER" id="PTHR32305:SF15">
    <property type="entry name" value="PROTEIN RHSA-RELATED"/>
    <property type="match status" value="1"/>
</dbReference>
<feature type="region of interest" description="Disordered" evidence="1">
    <location>
        <begin position="984"/>
        <end position="1011"/>
    </location>
</feature>
<dbReference type="InterPro" id="IPR022385">
    <property type="entry name" value="Rhs_assc_core"/>
</dbReference>
<feature type="region of interest" description="Disordered" evidence="1">
    <location>
        <begin position="679"/>
        <end position="722"/>
    </location>
</feature>
<feature type="region of interest" description="Disordered" evidence="1">
    <location>
        <begin position="916"/>
        <end position="943"/>
    </location>
</feature>
<feature type="compositionally biased region" description="Polar residues" evidence="1">
    <location>
        <begin position="916"/>
        <end position="930"/>
    </location>
</feature>
<feature type="domain" description="DUF6531" evidence="2">
    <location>
        <begin position="137"/>
        <end position="207"/>
    </location>
</feature>
<feature type="compositionally biased region" description="Basic and acidic residues" evidence="1">
    <location>
        <begin position="679"/>
        <end position="688"/>
    </location>
</feature>
<evidence type="ECO:0000259" key="2">
    <source>
        <dbReference type="Pfam" id="PF20148"/>
    </source>
</evidence>
<reference evidence="3 4" key="1">
    <citation type="submission" date="2022-04" db="EMBL/GenBank/DDBJ databases">
        <title>Genome diversity in the genus Frankia.</title>
        <authorList>
            <person name="Carlos-Shanley C."/>
            <person name="Hahn D."/>
        </authorList>
    </citation>
    <scope>NUCLEOTIDE SEQUENCE [LARGE SCALE GENOMIC DNA]</scope>
    <source>
        <strain evidence="3 4">Ag45/Mut15</strain>
    </source>
</reference>
<dbReference type="RefSeq" id="WP_248826876.1">
    <property type="nucleotide sequence ID" value="NZ_JALKFT010000046.1"/>
</dbReference>
<dbReference type="Pfam" id="PF05593">
    <property type="entry name" value="RHS_repeat"/>
    <property type="match status" value="9"/>
</dbReference>
<dbReference type="Gene3D" id="2.180.10.10">
    <property type="entry name" value="RHS repeat-associated core"/>
    <property type="match status" value="4"/>
</dbReference>
<comment type="caution">
    <text evidence="3">The sequence shown here is derived from an EMBL/GenBank/DDBJ whole genome shotgun (WGS) entry which is preliminary data.</text>
</comment>
<organism evidence="3 4">
    <name type="scientific">Frankia umida</name>
    <dbReference type="NCBI Taxonomy" id="573489"/>
    <lineage>
        <taxon>Bacteria</taxon>
        <taxon>Bacillati</taxon>
        <taxon>Actinomycetota</taxon>
        <taxon>Actinomycetes</taxon>
        <taxon>Frankiales</taxon>
        <taxon>Frankiaceae</taxon>
        <taxon>Frankia</taxon>
    </lineage>
</organism>
<evidence type="ECO:0000313" key="3">
    <source>
        <dbReference type="EMBL" id="MCK9878809.1"/>
    </source>
</evidence>
<evidence type="ECO:0000313" key="4">
    <source>
        <dbReference type="Proteomes" id="UP001201873"/>
    </source>
</evidence>
<name>A0ABT0K4S8_9ACTN</name>
<keyword evidence="4" id="KW-1185">Reference proteome</keyword>
<dbReference type="SUPFAM" id="SSF69304">
    <property type="entry name" value="Tricorn protease N-terminal domain"/>
    <property type="match status" value="1"/>
</dbReference>
<dbReference type="InterPro" id="IPR050708">
    <property type="entry name" value="T6SS_VgrG/RHS"/>
</dbReference>